<reference evidence="3" key="1">
    <citation type="submission" date="2019-09" db="EMBL/GenBank/DDBJ databases">
        <authorList>
            <consortium name="PulseNet: The National Subtyping Network for Foodborne Disease Surveillance"/>
            <person name="Tarr C.L."/>
            <person name="Trees E."/>
            <person name="Katz L.S."/>
            <person name="Carleton-Romer H.A."/>
            <person name="Stroika S."/>
            <person name="Kucerova Z."/>
            <person name="Roache K.F."/>
            <person name="Sabol A.L."/>
            <person name="Besser J."/>
            <person name="Gerner-Smidt P."/>
        </authorList>
    </citation>
    <scope>NUCLEOTIDE SEQUENCE</scope>
    <source>
        <strain evidence="2">PNUSAS055629</strain>
        <strain evidence="3">PNUSAS095702</strain>
    </source>
</reference>
<proteinExistence type="predicted"/>
<protein>
    <submittedName>
        <fullName evidence="3">Uncharacterized protein</fullName>
    </submittedName>
</protein>
<evidence type="ECO:0000256" key="1">
    <source>
        <dbReference type="SAM" id="Phobius"/>
    </source>
</evidence>
<dbReference type="AlphaFoldDB" id="A0A5Z4AGW5"/>
<keyword evidence="1" id="KW-0472">Membrane</keyword>
<keyword evidence="1" id="KW-0812">Transmembrane</keyword>
<name>A0A5Z4AGW5_SALER</name>
<dbReference type="EMBL" id="AAKFYE010000004">
    <property type="protein sequence ID" value="ECR3728504.1"/>
    <property type="molecule type" value="Genomic_DNA"/>
</dbReference>
<comment type="caution">
    <text evidence="3">The sequence shown here is derived from an EMBL/GenBank/DDBJ whole genome shotgun (WGS) entry which is preliminary data.</text>
</comment>
<evidence type="ECO:0000313" key="2">
    <source>
        <dbReference type="EMBL" id="EAM4147249.1"/>
    </source>
</evidence>
<organism evidence="3">
    <name type="scientific">Salmonella enterica</name>
    <name type="common">Salmonella choleraesuis</name>
    <dbReference type="NCBI Taxonomy" id="28901"/>
    <lineage>
        <taxon>Bacteria</taxon>
        <taxon>Pseudomonadati</taxon>
        <taxon>Pseudomonadota</taxon>
        <taxon>Gammaproteobacteria</taxon>
        <taxon>Enterobacterales</taxon>
        <taxon>Enterobacteriaceae</taxon>
        <taxon>Salmonella</taxon>
    </lineage>
</organism>
<dbReference type="InterPro" id="IPR031709">
    <property type="entry name" value="PutAbiC"/>
</dbReference>
<dbReference type="Pfam" id="PF16872">
    <property type="entry name" value="putAbiC"/>
    <property type="match status" value="1"/>
</dbReference>
<feature type="transmembrane region" description="Helical" evidence="1">
    <location>
        <begin position="15"/>
        <end position="35"/>
    </location>
</feature>
<gene>
    <name evidence="2" type="ORF">EAA72_12920</name>
    <name evidence="3" type="ORF">F1A13_11935</name>
</gene>
<keyword evidence="1" id="KW-1133">Transmembrane helix</keyword>
<accession>A0A5Z4AGW5</accession>
<evidence type="ECO:0000313" key="3">
    <source>
        <dbReference type="EMBL" id="ECR3728504.1"/>
    </source>
</evidence>
<dbReference type="EMBL" id="AACUVM010000011">
    <property type="protein sequence ID" value="EAM4147249.1"/>
    <property type="molecule type" value="Genomic_DNA"/>
</dbReference>
<sequence length="431" mass="50178">MRFIWEHYWLNPDPVVGLFTAFGAIVTALAVTYSVKAVKEAQNNTRVAREALNKATLNAKRDEFVRHFTMLLEQHNVQLAIVKRFLDDEYNAEIAKKDEEKKGLLPTLSRPVSHIDAFNLLRGHSVISPYMRILYHLLKYVAEDFYTENATLKQKKKYTSVVRSLIRNDVLFLVAVNASYIRENGKETQYAAYQQYLHDFDFFEHAIFFCPKNTNGDKDENVISEWNENFVKIYCEHFKNVISQGDPDSTFDITFSFPPAMVVSFIFNSPKHNAIVGLMNDLPDYIKKAFEDAKTAFVQERAFFLNMESFFNEYMGRSVFEIPDNGQTVVMCPEDYANNYQDKPVVDVDFIQSALNNLKKTGRISDSHQFFYDHDKKGSQLTRLKLTDRCREFASLKNLWDKANDGTYDPIQEKNIKRWQDLVGEIQLQQR</sequence>